<name>M2N809_BAUPA</name>
<dbReference type="GO" id="GO:0035493">
    <property type="term" value="P:SNARE complex assembly"/>
    <property type="evidence" value="ECO:0007669"/>
    <property type="project" value="TreeGrafter"/>
</dbReference>
<dbReference type="EMBL" id="KB445557">
    <property type="protein sequence ID" value="EMC95229.1"/>
    <property type="molecule type" value="Genomic_DNA"/>
</dbReference>
<accession>M2N809</accession>
<evidence type="ECO:0000256" key="1">
    <source>
        <dbReference type="ARBA" id="ARBA00009574"/>
    </source>
</evidence>
<dbReference type="OrthoDB" id="16772at2759"/>
<dbReference type="OMA" id="HYLSIRL"/>
<feature type="non-terminal residue" evidence="6">
    <location>
        <position position="1"/>
    </location>
</feature>
<feature type="region of interest" description="Disordered" evidence="5">
    <location>
        <begin position="475"/>
        <end position="501"/>
    </location>
</feature>
<dbReference type="GeneID" id="19116718"/>
<dbReference type="GO" id="GO:0000323">
    <property type="term" value="C:lytic vacuole"/>
    <property type="evidence" value="ECO:0007669"/>
    <property type="project" value="TreeGrafter"/>
</dbReference>
<dbReference type="GO" id="GO:0000149">
    <property type="term" value="F:SNARE binding"/>
    <property type="evidence" value="ECO:0007669"/>
    <property type="project" value="TreeGrafter"/>
</dbReference>
<keyword evidence="7" id="KW-1185">Reference proteome</keyword>
<dbReference type="GO" id="GO:0005768">
    <property type="term" value="C:endosome"/>
    <property type="evidence" value="ECO:0007669"/>
    <property type="project" value="TreeGrafter"/>
</dbReference>
<dbReference type="Proteomes" id="UP000011761">
    <property type="component" value="Unassembled WGS sequence"/>
</dbReference>
<dbReference type="PANTHER" id="PTHR15157">
    <property type="entry name" value="UV RADIATION RESISTANCE-ASSOCIATED GENE PROTEIN"/>
    <property type="match status" value="1"/>
</dbReference>
<dbReference type="GO" id="GO:0032991">
    <property type="term" value="C:protein-containing complex"/>
    <property type="evidence" value="ECO:0007669"/>
    <property type="project" value="UniProtKB-ARBA"/>
</dbReference>
<dbReference type="InterPro" id="IPR018791">
    <property type="entry name" value="UV_resistance/autophagy_Atg14"/>
</dbReference>
<organism evidence="6 7">
    <name type="scientific">Baudoinia panamericana (strain UAMH 10762)</name>
    <name type="common">Angels' share fungus</name>
    <name type="synonym">Baudoinia compniacensis (strain UAMH 10762)</name>
    <dbReference type="NCBI Taxonomy" id="717646"/>
    <lineage>
        <taxon>Eukaryota</taxon>
        <taxon>Fungi</taxon>
        <taxon>Dikarya</taxon>
        <taxon>Ascomycota</taxon>
        <taxon>Pezizomycotina</taxon>
        <taxon>Dothideomycetes</taxon>
        <taxon>Dothideomycetidae</taxon>
        <taxon>Mycosphaerellales</taxon>
        <taxon>Teratosphaeriaceae</taxon>
        <taxon>Baudoinia</taxon>
    </lineage>
</organism>
<evidence type="ECO:0000256" key="3">
    <source>
        <dbReference type="ARBA" id="ARBA00023054"/>
    </source>
</evidence>
<feature type="coiled-coil region" evidence="4">
    <location>
        <begin position="74"/>
        <end position="119"/>
    </location>
</feature>
<dbReference type="AlphaFoldDB" id="M2N809"/>
<reference evidence="6 7" key="1">
    <citation type="journal article" date="2012" name="PLoS Pathog.">
        <title>Diverse lifestyles and strategies of plant pathogenesis encoded in the genomes of eighteen Dothideomycetes fungi.</title>
        <authorList>
            <person name="Ohm R.A."/>
            <person name="Feau N."/>
            <person name="Henrissat B."/>
            <person name="Schoch C.L."/>
            <person name="Horwitz B.A."/>
            <person name="Barry K.W."/>
            <person name="Condon B.J."/>
            <person name="Copeland A.C."/>
            <person name="Dhillon B."/>
            <person name="Glaser F."/>
            <person name="Hesse C.N."/>
            <person name="Kosti I."/>
            <person name="LaButti K."/>
            <person name="Lindquist E.A."/>
            <person name="Lucas S."/>
            <person name="Salamov A.A."/>
            <person name="Bradshaw R.E."/>
            <person name="Ciuffetti L."/>
            <person name="Hamelin R.C."/>
            <person name="Kema G.H.J."/>
            <person name="Lawrence C."/>
            <person name="Scott J.A."/>
            <person name="Spatafora J.W."/>
            <person name="Turgeon B.G."/>
            <person name="de Wit P.J.G.M."/>
            <person name="Zhong S."/>
            <person name="Goodwin S.B."/>
            <person name="Grigoriev I.V."/>
        </authorList>
    </citation>
    <scope>NUCLEOTIDE SEQUENCE [LARGE SCALE GENOMIC DNA]</scope>
    <source>
        <strain evidence="6 7">UAMH 10762</strain>
    </source>
</reference>
<comment type="similarity">
    <text evidence="1">Belongs to the ATG14 family.</text>
</comment>
<dbReference type="KEGG" id="bcom:BAUCODRAFT_72151"/>
<proteinExistence type="inferred from homology"/>
<evidence type="ECO:0000313" key="7">
    <source>
        <dbReference type="Proteomes" id="UP000011761"/>
    </source>
</evidence>
<feature type="region of interest" description="Disordered" evidence="5">
    <location>
        <begin position="262"/>
        <end position="292"/>
    </location>
</feature>
<dbReference type="Pfam" id="PF10186">
    <property type="entry name" value="ATG14"/>
    <property type="match status" value="1"/>
</dbReference>
<keyword evidence="3 4" id="KW-0175">Coiled coil</keyword>
<sequence>NMACAICLRNFNSKHEPVCAGCAQATLYGSRIQQASTLLDRERHHTQAEAIVRPGNDGVLAALPTDQLAVEGRIQRITEKAGELRRQIEEYKQYITHRREQLEHRRSDVLEERHELERQRPRAFAPIEAAVAKSRQKVHKVYQRTIDARVLLCREAALLSGLDRRRGKDGKHRYWLGDLPMLDLRDMQGKDLTNATPPGNDNDSHLQPHEVISANMDDICRLLGICCHYLSVRLPAQIILPHDDFPHAVIVPWQSAYKLKDPKYPKSSATPSSSAMLVPGQVRPKRDPPRPRPLYLDRPLAQLFKQDHKTFLLFLEGVALLAYNVAWLCRSQGVESINSFDDACAVGRNLYRLVLHEQRPPNSRKVSTLSKDERPGSASAEVRLGAYSHASADLSLTGHEGLALFKDWRMPLPNRLADILRSHLVSEIRGAEWDVLSDKEWDDEREDEVPVLVGGARRSLDHAGVAMSVMSVAPHEAQADGKQGVKGQSGWTKVRGRSGDG</sequence>
<dbReference type="PANTHER" id="PTHR15157:SF13">
    <property type="entry name" value="AUTOPHAGY-RELATED PROTEIN 14"/>
    <property type="match status" value="1"/>
</dbReference>
<dbReference type="RefSeq" id="XP_007677544.1">
    <property type="nucleotide sequence ID" value="XM_007679354.1"/>
</dbReference>
<evidence type="ECO:0000256" key="2">
    <source>
        <dbReference type="ARBA" id="ARBA00013807"/>
    </source>
</evidence>
<evidence type="ECO:0000256" key="5">
    <source>
        <dbReference type="SAM" id="MobiDB-lite"/>
    </source>
</evidence>
<dbReference type="eggNOG" id="ENOG502SEGC">
    <property type="taxonomic scope" value="Eukaryota"/>
</dbReference>
<gene>
    <name evidence="6" type="ORF">BAUCODRAFT_72151</name>
</gene>
<dbReference type="HOGENOM" id="CLU_021590_1_0_1"/>
<evidence type="ECO:0000256" key="4">
    <source>
        <dbReference type="SAM" id="Coils"/>
    </source>
</evidence>
<evidence type="ECO:0000313" key="6">
    <source>
        <dbReference type="EMBL" id="EMC95229.1"/>
    </source>
</evidence>
<protein>
    <recommendedName>
        <fullName evidence="2">Autophagy-related protein 14</fullName>
    </recommendedName>
</protein>